<dbReference type="GO" id="GO:0005634">
    <property type="term" value="C:nucleus"/>
    <property type="evidence" value="ECO:0007669"/>
    <property type="project" value="InterPro"/>
</dbReference>
<dbReference type="InterPro" id="IPR037381">
    <property type="entry name" value="RFWD3"/>
</dbReference>
<dbReference type="AlphaFoldDB" id="A0A0D7BP57"/>
<evidence type="ECO:0000313" key="8">
    <source>
        <dbReference type="Proteomes" id="UP000054007"/>
    </source>
</evidence>
<dbReference type="GO" id="GO:0016567">
    <property type="term" value="P:protein ubiquitination"/>
    <property type="evidence" value="ECO:0007669"/>
    <property type="project" value="InterPro"/>
</dbReference>
<protein>
    <recommendedName>
        <fullName evidence="6">RING-type domain-containing protein</fullName>
    </recommendedName>
</protein>
<dbReference type="STRING" id="1314674.A0A0D7BP57"/>
<dbReference type="OrthoDB" id="6105938at2759"/>
<keyword evidence="5" id="KW-0175">Coiled coil</keyword>
<dbReference type="Pfam" id="PF13639">
    <property type="entry name" value="zf-RING_2"/>
    <property type="match status" value="1"/>
</dbReference>
<sequence>MPLLLGSGSTCDVCLDAFDADNCAPCSIECGHIFCLKCLNALSRPKCPLCRSRFEPQSVVKLHIDVDEVRPPSQAHDGPRALSDDQVVANSYQERIASACNEGSSEPALRQLIDECRQFLGQQPRNSFSDLRVSLRMINHVYNIKLDQLKHRQEIKRLTDDIASLQTDKANLEKMVKEIEDEHKQERDAWQAHEANLREFCSKAQGAYFGVAEYVLSHF</sequence>
<accession>A0A0D7BP57</accession>
<evidence type="ECO:0000256" key="3">
    <source>
        <dbReference type="ARBA" id="ARBA00022833"/>
    </source>
</evidence>
<dbReference type="InterPro" id="IPR013083">
    <property type="entry name" value="Znf_RING/FYVE/PHD"/>
</dbReference>
<evidence type="ECO:0000256" key="4">
    <source>
        <dbReference type="PROSITE-ProRule" id="PRU00175"/>
    </source>
</evidence>
<dbReference type="Proteomes" id="UP000054007">
    <property type="component" value="Unassembled WGS sequence"/>
</dbReference>
<name>A0A0D7BP57_9AGAR</name>
<dbReference type="InterPro" id="IPR001841">
    <property type="entry name" value="Znf_RING"/>
</dbReference>
<dbReference type="SMART" id="SM00184">
    <property type="entry name" value="RING"/>
    <property type="match status" value="1"/>
</dbReference>
<organism evidence="7 8">
    <name type="scientific">Cylindrobasidium torrendii FP15055 ss-10</name>
    <dbReference type="NCBI Taxonomy" id="1314674"/>
    <lineage>
        <taxon>Eukaryota</taxon>
        <taxon>Fungi</taxon>
        <taxon>Dikarya</taxon>
        <taxon>Basidiomycota</taxon>
        <taxon>Agaricomycotina</taxon>
        <taxon>Agaricomycetes</taxon>
        <taxon>Agaricomycetidae</taxon>
        <taxon>Agaricales</taxon>
        <taxon>Marasmiineae</taxon>
        <taxon>Physalacriaceae</taxon>
        <taxon>Cylindrobasidium</taxon>
    </lineage>
</organism>
<dbReference type="PROSITE" id="PS50089">
    <property type="entry name" value="ZF_RING_2"/>
    <property type="match status" value="1"/>
</dbReference>
<keyword evidence="1" id="KW-0479">Metal-binding</keyword>
<dbReference type="EMBL" id="KN880445">
    <property type="protein sequence ID" value="KIY72328.1"/>
    <property type="molecule type" value="Genomic_DNA"/>
</dbReference>
<gene>
    <name evidence="7" type="ORF">CYLTODRAFT_388978</name>
</gene>
<dbReference type="Gene3D" id="3.30.40.10">
    <property type="entry name" value="Zinc/RING finger domain, C3HC4 (zinc finger)"/>
    <property type="match status" value="1"/>
</dbReference>
<evidence type="ECO:0000256" key="5">
    <source>
        <dbReference type="SAM" id="Coils"/>
    </source>
</evidence>
<dbReference type="PROSITE" id="PS00518">
    <property type="entry name" value="ZF_RING_1"/>
    <property type="match status" value="1"/>
</dbReference>
<dbReference type="GO" id="GO:0008270">
    <property type="term" value="F:zinc ion binding"/>
    <property type="evidence" value="ECO:0007669"/>
    <property type="project" value="UniProtKB-KW"/>
</dbReference>
<feature type="domain" description="RING-type" evidence="6">
    <location>
        <begin position="11"/>
        <end position="51"/>
    </location>
</feature>
<proteinExistence type="predicted"/>
<dbReference type="InterPro" id="IPR017907">
    <property type="entry name" value="Znf_RING_CS"/>
</dbReference>
<keyword evidence="8" id="KW-1185">Reference proteome</keyword>
<dbReference type="PANTHER" id="PTHR16047:SF7">
    <property type="entry name" value="E3 UBIQUITIN-PROTEIN LIGASE RFWD3"/>
    <property type="match status" value="1"/>
</dbReference>
<evidence type="ECO:0000259" key="6">
    <source>
        <dbReference type="PROSITE" id="PS50089"/>
    </source>
</evidence>
<evidence type="ECO:0000256" key="1">
    <source>
        <dbReference type="ARBA" id="ARBA00022723"/>
    </source>
</evidence>
<dbReference type="GO" id="GO:0036297">
    <property type="term" value="P:interstrand cross-link repair"/>
    <property type="evidence" value="ECO:0007669"/>
    <property type="project" value="InterPro"/>
</dbReference>
<dbReference type="GO" id="GO:0004842">
    <property type="term" value="F:ubiquitin-protein transferase activity"/>
    <property type="evidence" value="ECO:0007669"/>
    <property type="project" value="InterPro"/>
</dbReference>
<dbReference type="SUPFAM" id="SSF57850">
    <property type="entry name" value="RING/U-box"/>
    <property type="match status" value="1"/>
</dbReference>
<keyword evidence="2 4" id="KW-0863">Zinc-finger</keyword>
<feature type="coiled-coil region" evidence="5">
    <location>
        <begin position="148"/>
        <end position="189"/>
    </location>
</feature>
<evidence type="ECO:0000313" key="7">
    <source>
        <dbReference type="EMBL" id="KIY72328.1"/>
    </source>
</evidence>
<keyword evidence="3" id="KW-0862">Zinc</keyword>
<dbReference type="PANTHER" id="PTHR16047">
    <property type="entry name" value="RFWD3 PROTEIN"/>
    <property type="match status" value="1"/>
</dbReference>
<evidence type="ECO:0000256" key="2">
    <source>
        <dbReference type="ARBA" id="ARBA00022771"/>
    </source>
</evidence>
<reference evidence="7 8" key="1">
    <citation type="journal article" date="2015" name="Fungal Genet. Biol.">
        <title>Evolution of novel wood decay mechanisms in Agaricales revealed by the genome sequences of Fistulina hepatica and Cylindrobasidium torrendii.</title>
        <authorList>
            <person name="Floudas D."/>
            <person name="Held B.W."/>
            <person name="Riley R."/>
            <person name="Nagy L.G."/>
            <person name="Koehler G."/>
            <person name="Ransdell A.S."/>
            <person name="Younus H."/>
            <person name="Chow J."/>
            <person name="Chiniquy J."/>
            <person name="Lipzen A."/>
            <person name="Tritt A."/>
            <person name="Sun H."/>
            <person name="Haridas S."/>
            <person name="LaButti K."/>
            <person name="Ohm R.A."/>
            <person name="Kues U."/>
            <person name="Blanchette R.A."/>
            <person name="Grigoriev I.V."/>
            <person name="Minto R.E."/>
            <person name="Hibbett D.S."/>
        </authorList>
    </citation>
    <scope>NUCLEOTIDE SEQUENCE [LARGE SCALE GENOMIC DNA]</scope>
    <source>
        <strain evidence="7 8">FP15055 ss-10</strain>
    </source>
</reference>